<feature type="region of interest" description="Disordered" evidence="1">
    <location>
        <begin position="27"/>
        <end position="98"/>
    </location>
</feature>
<feature type="compositionally biased region" description="Basic and acidic residues" evidence="1">
    <location>
        <begin position="71"/>
        <end position="87"/>
    </location>
</feature>
<evidence type="ECO:0000256" key="1">
    <source>
        <dbReference type="SAM" id="MobiDB-lite"/>
    </source>
</evidence>
<feature type="compositionally biased region" description="Polar residues" evidence="1">
    <location>
        <begin position="46"/>
        <end position="57"/>
    </location>
</feature>
<evidence type="ECO:0000313" key="3">
    <source>
        <dbReference type="Proteomes" id="UP001156691"/>
    </source>
</evidence>
<dbReference type="Proteomes" id="UP001156691">
    <property type="component" value="Unassembled WGS sequence"/>
</dbReference>
<sequence length="137" mass="14857">MRAEALVTQGVDDRLGTRAHVLNQFERNRAGTPPQNIGRLRAKNGKSGSDTVAGSHQQARRFQPRQVGMRHAPDRDTRQGREQETAMRAHLGVRRHARTEAKAVKAPIRQIVRCLHAATILTGTAGASLRGTLGGGA</sequence>
<name>A0ABQ5WCB0_9HYPH</name>
<organism evidence="2 3">
    <name type="scientific">Devosia nitrariae</name>
    <dbReference type="NCBI Taxonomy" id="2071872"/>
    <lineage>
        <taxon>Bacteria</taxon>
        <taxon>Pseudomonadati</taxon>
        <taxon>Pseudomonadota</taxon>
        <taxon>Alphaproteobacteria</taxon>
        <taxon>Hyphomicrobiales</taxon>
        <taxon>Devosiaceae</taxon>
        <taxon>Devosia</taxon>
    </lineage>
</organism>
<gene>
    <name evidence="2" type="ORF">GCM10010862_45000</name>
</gene>
<evidence type="ECO:0000313" key="2">
    <source>
        <dbReference type="EMBL" id="GLQ57241.1"/>
    </source>
</evidence>
<accession>A0ABQ5WCB0</accession>
<protein>
    <submittedName>
        <fullName evidence="2">Uncharacterized protein</fullName>
    </submittedName>
</protein>
<keyword evidence="3" id="KW-1185">Reference proteome</keyword>
<dbReference type="EMBL" id="BSNS01000023">
    <property type="protein sequence ID" value="GLQ57241.1"/>
    <property type="molecule type" value="Genomic_DNA"/>
</dbReference>
<reference evidence="3" key="1">
    <citation type="journal article" date="2019" name="Int. J. Syst. Evol. Microbiol.">
        <title>The Global Catalogue of Microorganisms (GCM) 10K type strain sequencing project: providing services to taxonomists for standard genome sequencing and annotation.</title>
        <authorList>
            <consortium name="The Broad Institute Genomics Platform"/>
            <consortium name="The Broad Institute Genome Sequencing Center for Infectious Disease"/>
            <person name="Wu L."/>
            <person name="Ma J."/>
        </authorList>
    </citation>
    <scope>NUCLEOTIDE SEQUENCE [LARGE SCALE GENOMIC DNA]</scope>
    <source>
        <strain evidence="3">NBRC 112416</strain>
    </source>
</reference>
<proteinExistence type="predicted"/>
<comment type="caution">
    <text evidence="2">The sequence shown here is derived from an EMBL/GenBank/DDBJ whole genome shotgun (WGS) entry which is preliminary data.</text>
</comment>